<dbReference type="SUPFAM" id="SSF51366">
    <property type="entry name" value="Ribulose-phoshate binding barrel"/>
    <property type="match status" value="1"/>
</dbReference>
<dbReference type="Pfam" id="PF00571">
    <property type="entry name" value="CBS"/>
    <property type="match status" value="2"/>
</dbReference>
<name>A0A7W7Y5T8_9BACT</name>
<keyword evidence="7" id="KW-1185">Reference proteome</keyword>
<evidence type="ECO:0000256" key="4">
    <source>
        <dbReference type="PROSITE-ProRule" id="PRU00703"/>
    </source>
</evidence>
<keyword evidence="1" id="KW-0479">Metal-binding</keyword>
<dbReference type="InterPro" id="IPR000644">
    <property type="entry name" value="CBS_dom"/>
</dbReference>
<dbReference type="AlphaFoldDB" id="A0A7W7Y5T8"/>
<evidence type="ECO:0000313" key="6">
    <source>
        <dbReference type="EMBL" id="MBB5022347.1"/>
    </source>
</evidence>
<keyword evidence="3" id="KW-0413">Isomerase</keyword>
<dbReference type="SUPFAM" id="SSF54631">
    <property type="entry name" value="CBS-domain pair"/>
    <property type="match status" value="1"/>
</dbReference>
<dbReference type="RefSeq" id="WP_183732704.1">
    <property type="nucleotide sequence ID" value="NZ_JACHID010000010.1"/>
</dbReference>
<dbReference type="InterPro" id="IPR013785">
    <property type="entry name" value="Aldolase_TIM"/>
</dbReference>
<evidence type="ECO:0000313" key="7">
    <source>
        <dbReference type="Proteomes" id="UP000528322"/>
    </source>
</evidence>
<dbReference type="Gene3D" id="3.10.580.10">
    <property type="entry name" value="CBS-domain"/>
    <property type="match status" value="1"/>
</dbReference>
<protein>
    <submittedName>
        <fullName evidence="6">Pentose-5-phosphate-3-epimerase/predicted transcriptional regulator</fullName>
    </submittedName>
</protein>
<dbReference type="PROSITE" id="PS51371">
    <property type="entry name" value="CBS"/>
    <property type="match status" value="2"/>
</dbReference>
<comment type="caution">
    <text evidence="6">The sequence shown here is derived from an EMBL/GenBank/DDBJ whole genome shotgun (WGS) entry which is preliminary data.</text>
</comment>
<dbReference type="Gene3D" id="3.20.20.70">
    <property type="entry name" value="Aldolase class I"/>
    <property type="match status" value="1"/>
</dbReference>
<dbReference type="GO" id="GO:0005975">
    <property type="term" value="P:carbohydrate metabolic process"/>
    <property type="evidence" value="ECO:0007669"/>
    <property type="project" value="InterPro"/>
</dbReference>
<evidence type="ECO:0000256" key="2">
    <source>
        <dbReference type="ARBA" id="ARBA00023122"/>
    </source>
</evidence>
<gene>
    <name evidence="6" type="ORF">HNR37_001682</name>
</gene>
<evidence type="ECO:0000256" key="1">
    <source>
        <dbReference type="ARBA" id="ARBA00022723"/>
    </source>
</evidence>
<feature type="domain" description="CBS" evidence="5">
    <location>
        <begin position="216"/>
        <end position="275"/>
    </location>
</feature>
<dbReference type="InterPro" id="IPR011060">
    <property type="entry name" value="RibuloseP-bd_barrel"/>
</dbReference>
<dbReference type="PANTHER" id="PTHR11749">
    <property type="entry name" value="RIBULOSE-5-PHOSPHATE-3-EPIMERASE"/>
    <property type="match status" value="1"/>
</dbReference>
<dbReference type="GO" id="GO:0046872">
    <property type="term" value="F:metal ion binding"/>
    <property type="evidence" value="ECO:0007669"/>
    <property type="project" value="UniProtKB-KW"/>
</dbReference>
<organism evidence="6 7">
    <name type="scientific">Desulfurispira natronophila</name>
    <dbReference type="NCBI Taxonomy" id="682562"/>
    <lineage>
        <taxon>Bacteria</taxon>
        <taxon>Pseudomonadati</taxon>
        <taxon>Chrysiogenota</taxon>
        <taxon>Chrysiogenia</taxon>
        <taxon>Chrysiogenales</taxon>
        <taxon>Chrysiogenaceae</taxon>
        <taxon>Desulfurispira</taxon>
    </lineage>
</organism>
<dbReference type="InterPro" id="IPR046342">
    <property type="entry name" value="CBS_dom_sf"/>
</dbReference>
<proteinExistence type="predicted"/>
<dbReference type="Pfam" id="PF00834">
    <property type="entry name" value="Ribul_P_3_epim"/>
    <property type="match status" value="1"/>
</dbReference>
<dbReference type="GO" id="GO:0016857">
    <property type="term" value="F:racemase and epimerase activity, acting on carbohydrates and derivatives"/>
    <property type="evidence" value="ECO:0007669"/>
    <property type="project" value="InterPro"/>
</dbReference>
<dbReference type="Proteomes" id="UP000528322">
    <property type="component" value="Unassembled WGS sequence"/>
</dbReference>
<dbReference type="InterPro" id="IPR000056">
    <property type="entry name" value="Ribul_P_3_epim-like"/>
</dbReference>
<evidence type="ECO:0000259" key="5">
    <source>
        <dbReference type="PROSITE" id="PS51371"/>
    </source>
</evidence>
<accession>A0A7W7Y5T8</accession>
<dbReference type="EMBL" id="JACHID010000010">
    <property type="protein sequence ID" value="MBB5022347.1"/>
    <property type="molecule type" value="Genomic_DNA"/>
</dbReference>
<keyword evidence="2 4" id="KW-0129">CBS domain</keyword>
<reference evidence="6 7" key="1">
    <citation type="submission" date="2020-08" db="EMBL/GenBank/DDBJ databases">
        <title>Genomic Encyclopedia of Type Strains, Phase IV (KMG-IV): sequencing the most valuable type-strain genomes for metagenomic binning, comparative biology and taxonomic classification.</title>
        <authorList>
            <person name="Goeker M."/>
        </authorList>
    </citation>
    <scope>NUCLEOTIDE SEQUENCE [LARGE SCALE GENOMIC DNA]</scope>
    <source>
        <strain evidence="6 7">DSM 22071</strain>
    </source>
</reference>
<sequence>MKISASLYSSKDTPLPQLMQELDNLHIDYIHIDCNDDLSVFDDIEEIRTISRTPIDIHIISDDPAKFYPALQKHRPELVTFQHENLRGPLPPLPVGVKSRIGVAFVSDTPIEAFEHYRPLCSFVLFMTTVPGQSGGQFDQDTFQKIRQFQERYPGTRIHVDGGVNDEVSFILRNMGVYCSVSGSYLMQAKDKPGALLRLRSPYIEGQYRVRDFMILRHELPVIAESDANDLRQLLVCVHESRQGFALVADADGKLAGIVTDRDIRAALIKHLDDLEAICSSDLINPRPVTVDGDSTIGQMLELIRDCPFPIRFLPVVDSDNTLIGAIAFNNLIKGEL</sequence>
<evidence type="ECO:0000256" key="3">
    <source>
        <dbReference type="ARBA" id="ARBA00023235"/>
    </source>
</evidence>
<feature type="domain" description="CBS" evidence="5">
    <location>
        <begin position="284"/>
        <end position="337"/>
    </location>
</feature>